<keyword evidence="4" id="KW-1185">Reference proteome</keyword>
<dbReference type="Proteomes" id="UP000288216">
    <property type="component" value="Unassembled WGS sequence"/>
</dbReference>
<dbReference type="AlphaFoldDB" id="A0A401QGW7"/>
<evidence type="ECO:0000256" key="2">
    <source>
        <dbReference type="SAM" id="Phobius"/>
    </source>
</evidence>
<reference evidence="3 4" key="1">
    <citation type="journal article" date="2018" name="Nat. Ecol. Evol.">
        <title>Shark genomes provide insights into elasmobranch evolution and the origin of vertebrates.</title>
        <authorList>
            <person name="Hara Y"/>
            <person name="Yamaguchi K"/>
            <person name="Onimaru K"/>
            <person name="Kadota M"/>
            <person name="Koyanagi M"/>
            <person name="Keeley SD"/>
            <person name="Tatsumi K"/>
            <person name="Tanaka K"/>
            <person name="Motone F"/>
            <person name="Kageyama Y"/>
            <person name="Nozu R"/>
            <person name="Adachi N"/>
            <person name="Nishimura O"/>
            <person name="Nakagawa R"/>
            <person name="Tanegashima C"/>
            <person name="Kiyatake I"/>
            <person name="Matsumoto R"/>
            <person name="Murakumo K"/>
            <person name="Nishida K"/>
            <person name="Terakita A"/>
            <person name="Kuratani S"/>
            <person name="Sato K"/>
            <person name="Hyodo S Kuraku.S."/>
        </authorList>
    </citation>
    <scope>NUCLEOTIDE SEQUENCE [LARGE SCALE GENOMIC DNA]</scope>
</reference>
<proteinExistence type="predicted"/>
<keyword evidence="2" id="KW-0812">Transmembrane</keyword>
<organism evidence="3 4">
    <name type="scientific">Scyliorhinus torazame</name>
    <name type="common">Cloudy catshark</name>
    <name type="synonym">Catulus torazame</name>
    <dbReference type="NCBI Taxonomy" id="75743"/>
    <lineage>
        <taxon>Eukaryota</taxon>
        <taxon>Metazoa</taxon>
        <taxon>Chordata</taxon>
        <taxon>Craniata</taxon>
        <taxon>Vertebrata</taxon>
        <taxon>Chondrichthyes</taxon>
        <taxon>Elasmobranchii</taxon>
        <taxon>Galeomorphii</taxon>
        <taxon>Galeoidea</taxon>
        <taxon>Carcharhiniformes</taxon>
        <taxon>Scyliorhinidae</taxon>
        <taxon>Scyliorhinus</taxon>
    </lineage>
</organism>
<feature type="transmembrane region" description="Helical" evidence="2">
    <location>
        <begin position="6"/>
        <end position="28"/>
    </location>
</feature>
<protein>
    <submittedName>
        <fullName evidence="3">Uncharacterized protein</fullName>
    </submittedName>
</protein>
<feature type="region of interest" description="Disordered" evidence="1">
    <location>
        <begin position="35"/>
        <end position="71"/>
    </location>
</feature>
<comment type="caution">
    <text evidence="3">The sequence shown here is derived from an EMBL/GenBank/DDBJ whole genome shotgun (WGS) entry which is preliminary data.</text>
</comment>
<evidence type="ECO:0000313" key="4">
    <source>
        <dbReference type="Proteomes" id="UP000288216"/>
    </source>
</evidence>
<feature type="compositionally biased region" description="Basic and acidic residues" evidence="1">
    <location>
        <begin position="35"/>
        <end position="65"/>
    </location>
</feature>
<name>A0A401QGW7_SCYTO</name>
<keyword evidence="2" id="KW-1133">Transmembrane helix</keyword>
<accession>A0A401QGW7</accession>
<feature type="non-terminal residue" evidence="3">
    <location>
        <position position="1"/>
    </location>
</feature>
<dbReference type="EMBL" id="BFAA01069653">
    <property type="protein sequence ID" value="GCB84582.1"/>
    <property type="molecule type" value="Genomic_DNA"/>
</dbReference>
<gene>
    <name evidence="3" type="ORF">scyTo_0025061</name>
</gene>
<evidence type="ECO:0000313" key="3">
    <source>
        <dbReference type="EMBL" id="GCB84582.1"/>
    </source>
</evidence>
<sequence length="71" mass="8139">LHFSYVLIIVLLLTILSCGFLAGFLAFVRSDRHCRGSKEHAESQVRRGRHGNEERERRGGRECRGGWRGTK</sequence>
<keyword evidence="2" id="KW-0472">Membrane</keyword>
<evidence type="ECO:0000256" key="1">
    <source>
        <dbReference type="SAM" id="MobiDB-lite"/>
    </source>
</evidence>